<dbReference type="AlphaFoldDB" id="A0ABD2VY23"/>
<dbReference type="InterPro" id="IPR026642">
    <property type="entry name" value="Glcci1/FAM117"/>
</dbReference>
<comment type="caution">
    <text evidence="3">The sequence shown here is derived from an EMBL/GenBank/DDBJ whole genome shotgun (WGS) entry which is preliminary data.</text>
</comment>
<accession>A0ABD2VY23</accession>
<feature type="compositionally biased region" description="Polar residues" evidence="2">
    <location>
        <begin position="28"/>
        <end position="41"/>
    </location>
</feature>
<evidence type="ECO:0000313" key="3">
    <source>
        <dbReference type="EMBL" id="KAL3385287.1"/>
    </source>
</evidence>
<sequence>MSASSSQRVRKSPCSGSTKQGPMRATLPVSSLLRQQNNTSGGLAAATTQTSNNKQQQSNAANSTSQTPTDVHRSTSASQTTSSVACNAPPLSPTPGWRSATTSRISPDACSGQRSPGALASGPTRASSGYFSKSKTLSARGPDGCYLDASGNGHRIIRRTASLDTIYMQGQWPRDYLQTSLLLVDKATQTDEWSNTVPKVYGPRHSAPSPVAPVTATAADQTMTDEKLEKYFRHRLQRTNKESTSSRERTAAFGLITPGGPALPADHSVILPSIASQTSAYNHFGSSKAITIKPMRPPMRSSIEGLNQEIEGLVLKSTSTSCDDHHIEDKYARLRDQNTPEGHRAPLADLFRAKCSVNSVNTQTPATDLPSSSYSSGPPSRNSESPPLPGSVDVSRPSSDLLQGGSRGSTPDHDREGRLGTSPHINRFLAREPPDGCEKVNTKFIEDARRPMIDLSKLDYCSKPSVAFQLKPSLGSAFLPLQQPVSPTMATNTTPSMHTTPSTPSPNP</sequence>
<feature type="compositionally biased region" description="Polar residues" evidence="2">
    <location>
        <begin position="124"/>
        <end position="134"/>
    </location>
</feature>
<feature type="compositionally biased region" description="Low complexity" evidence="2">
    <location>
        <begin position="488"/>
        <end position="502"/>
    </location>
</feature>
<reference evidence="3 4" key="1">
    <citation type="journal article" date="2024" name="bioRxiv">
        <title>A reference genome for Trichogramma kaykai: A tiny desert-dwelling parasitoid wasp with competing sex-ratio distorters.</title>
        <authorList>
            <person name="Culotta J."/>
            <person name="Lindsey A.R."/>
        </authorList>
    </citation>
    <scope>NUCLEOTIDE SEQUENCE [LARGE SCALE GENOMIC DNA]</scope>
    <source>
        <strain evidence="3 4">KSX58</strain>
    </source>
</reference>
<dbReference type="Pfam" id="PF15388">
    <property type="entry name" value="FAM117"/>
    <property type="match status" value="1"/>
</dbReference>
<organism evidence="3 4">
    <name type="scientific">Trichogramma kaykai</name>
    <dbReference type="NCBI Taxonomy" id="54128"/>
    <lineage>
        <taxon>Eukaryota</taxon>
        <taxon>Metazoa</taxon>
        <taxon>Ecdysozoa</taxon>
        <taxon>Arthropoda</taxon>
        <taxon>Hexapoda</taxon>
        <taxon>Insecta</taxon>
        <taxon>Pterygota</taxon>
        <taxon>Neoptera</taxon>
        <taxon>Endopterygota</taxon>
        <taxon>Hymenoptera</taxon>
        <taxon>Apocrita</taxon>
        <taxon>Proctotrupomorpha</taxon>
        <taxon>Chalcidoidea</taxon>
        <taxon>Trichogrammatidae</taxon>
        <taxon>Trichogramma</taxon>
    </lineage>
</organism>
<feature type="region of interest" description="Disordered" evidence="2">
    <location>
        <begin position="1"/>
        <end position="134"/>
    </location>
</feature>
<protein>
    <recommendedName>
        <fullName evidence="5">Glucocorticoid-induced transcript 1 protein</fullName>
    </recommendedName>
</protein>
<gene>
    <name evidence="3" type="ORF">TKK_019067</name>
</gene>
<evidence type="ECO:0008006" key="5">
    <source>
        <dbReference type="Google" id="ProtNLM"/>
    </source>
</evidence>
<evidence type="ECO:0000313" key="4">
    <source>
        <dbReference type="Proteomes" id="UP001627154"/>
    </source>
</evidence>
<dbReference type="PANTHER" id="PTHR14972:SF8">
    <property type="entry name" value="GLUCOCORTICOID-INDUCED TRANSCRIPT 1 PROTEIN-LIKE ISOFORM X1"/>
    <property type="match status" value="1"/>
</dbReference>
<evidence type="ECO:0000256" key="2">
    <source>
        <dbReference type="SAM" id="MobiDB-lite"/>
    </source>
</evidence>
<feature type="compositionally biased region" description="Low complexity" evidence="2">
    <location>
        <begin position="370"/>
        <end position="385"/>
    </location>
</feature>
<dbReference type="PANTHER" id="PTHR14972">
    <property type="entry name" value="AGAP011572-PA"/>
    <property type="match status" value="1"/>
</dbReference>
<feature type="region of interest" description="Disordered" evidence="2">
    <location>
        <begin position="361"/>
        <end position="434"/>
    </location>
</feature>
<name>A0ABD2VY23_9HYME</name>
<keyword evidence="4" id="KW-1185">Reference proteome</keyword>
<proteinExistence type="predicted"/>
<dbReference type="EMBL" id="JBJJXI010000158">
    <property type="protein sequence ID" value="KAL3385287.1"/>
    <property type="molecule type" value="Genomic_DNA"/>
</dbReference>
<feature type="region of interest" description="Disordered" evidence="2">
    <location>
        <begin position="485"/>
        <end position="508"/>
    </location>
</feature>
<dbReference type="Proteomes" id="UP001627154">
    <property type="component" value="Unassembled WGS sequence"/>
</dbReference>
<keyword evidence="1" id="KW-0597">Phosphoprotein</keyword>
<evidence type="ECO:0000256" key="1">
    <source>
        <dbReference type="ARBA" id="ARBA00022553"/>
    </source>
</evidence>
<feature type="compositionally biased region" description="Low complexity" evidence="2">
    <location>
        <begin position="44"/>
        <end position="67"/>
    </location>
</feature>
<feature type="compositionally biased region" description="Low complexity" evidence="2">
    <location>
        <begin position="74"/>
        <end position="83"/>
    </location>
</feature>